<feature type="domain" description="FHA" evidence="2">
    <location>
        <begin position="25"/>
        <end position="76"/>
    </location>
</feature>
<dbReference type="Pfam" id="PF00498">
    <property type="entry name" value="FHA"/>
    <property type="match status" value="1"/>
</dbReference>
<comment type="caution">
    <text evidence="3">The sequence shown here is derived from an EMBL/GenBank/DDBJ whole genome shotgun (WGS) entry which is preliminary data.</text>
</comment>
<keyword evidence="1" id="KW-0472">Membrane</keyword>
<protein>
    <submittedName>
        <fullName evidence="3">FHA domain-containing protein</fullName>
    </submittedName>
</protein>
<gene>
    <name evidence="3" type="ORF">DW972_06935</name>
</gene>
<dbReference type="PROSITE" id="PS50006">
    <property type="entry name" value="FHA_DOMAIN"/>
    <property type="match status" value="1"/>
</dbReference>
<keyword evidence="1" id="KW-0812">Transmembrane</keyword>
<dbReference type="EMBL" id="QSEP01000032">
    <property type="protein sequence ID" value="RGZ83177.1"/>
    <property type="molecule type" value="Genomic_DNA"/>
</dbReference>
<name>A0A413PYD3_9FIRM</name>
<organism evidence="3 4">
    <name type="scientific">Anaerobutyricum hallii</name>
    <dbReference type="NCBI Taxonomy" id="39488"/>
    <lineage>
        <taxon>Bacteria</taxon>
        <taxon>Bacillati</taxon>
        <taxon>Bacillota</taxon>
        <taxon>Clostridia</taxon>
        <taxon>Lachnospirales</taxon>
        <taxon>Lachnospiraceae</taxon>
        <taxon>Anaerobutyricum</taxon>
    </lineage>
</organism>
<evidence type="ECO:0000256" key="1">
    <source>
        <dbReference type="SAM" id="Phobius"/>
    </source>
</evidence>
<dbReference type="AlphaFoldDB" id="A0A413PYD3"/>
<feature type="transmembrane region" description="Helical" evidence="1">
    <location>
        <begin position="315"/>
        <end position="339"/>
    </location>
</feature>
<reference evidence="3 4" key="1">
    <citation type="submission" date="2018-08" db="EMBL/GenBank/DDBJ databases">
        <title>A genome reference for cultivated species of the human gut microbiota.</title>
        <authorList>
            <person name="Zou Y."/>
            <person name="Xue W."/>
            <person name="Luo G."/>
        </authorList>
    </citation>
    <scope>NUCLEOTIDE SEQUENCE [LARGE SCALE GENOMIC DNA]</scope>
    <source>
        <strain evidence="3 4">AM48-23BH</strain>
    </source>
</reference>
<feature type="transmembrane region" description="Helical" evidence="1">
    <location>
        <begin position="210"/>
        <end position="235"/>
    </location>
</feature>
<proteinExistence type="predicted"/>
<sequence length="385" mass="42803">MKIIIKCTDGIMTGKEWRFNGSGQITLGREKGSMVTTAPEDNSISRHQCVIDVVPPNVYVSDAGSTHGTYVNGQLIGKKGQGGQCPVRDGAFIGVGSGGRTAVFQIRIIEEERGTVSPDYIADNMDNHYNRSFNGQNLGNDFASSFQFVVPRIRDIFIRPVHTAIEFGKMNSAILGTTMILINMAVLLVLAVIVMAIAKDKLFGFSAYVPWGRIIIGVELMAAFSYFGLAALMLLSARVFFRAEITYAQLLSFYGVQAIWSTAYLLVESFLLMIGTEGSIMLCLFVFWISILHTFLIGIFSYGEVVHLSPDKKMYSYFVFVILYIITYAIILAILGGGVRDSLMDLSNYSSYCRITFLNVIQQGNMIKIFYPHRCIFRLGDRKSN</sequence>
<feature type="transmembrane region" description="Helical" evidence="1">
    <location>
        <begin position="279"/>
        <end position="303"/>
    </location>
</feature>
<evidence type="ECO:0000259" key="2">
    <source>
        <dbReference type="PROSITE" id="PS50006"/>
    </source>
</evidence>
<dbReference type="Gene3D" id="2.60.200.20">
    <property type="match status" value="1"/>
</dbReference>
<feature type="transmembrane region" description="Helical" evidence="1">
    <location>
        <begin position="247"/>
        <end position="267"/>
    </location>
</feature>
<keyword evidence="1" id="KW-1133">Transmembrane helix</keyword>
<feature type="transmembrane region" description="Helical" evidence="1">
    <location>
        <begin position="173"/>
        <end position="198"/>
    </location>
</feature>
<accession>A0A413PYD3</accession>
<dbReference type="SMART" id="SM00240">
    <property type="entry name" value="FHA"/>
    <property type="match status" value="1"/>
</dbReference>
<dbReference type="InterPro" id="IPR008984">
    <property type="entry name" value="SMAD_FHA_dom_sf"/>
</dbReference>
<dbReference type="InterPro" id="IPR000253">
    <property type="entry name" value="FHA_dom"/>
</dbReference>
<dbReference type="SUPFAM" id="SSF49879">
    <property type="entry name" value="SMAD/FHA domain"/>
    <property type="match status" value="1"/>
</dbReference>
<dbReference type="RefSeq" id="WP_118329315.1">
    <property type="nucleotide sequence ID" value="NZ_QSEP01000032.1"/>
</dbReference>
<evidence type="ECO:0000313" key="4">
    <source>
        <dbReference type="Proteomes" id="UP000286561"/>
    </source>
</evidence>
<evidence type="ECO:0000313" key="3">
    <source>
        <dbReference type="EMBL" id="RGZ83177.1"/>
    </source>
</evidence>
<dbReference type="CDD" id="cd00060">
    <property type="entry name" value="FHA"/>
    <property type="match status" value="1"/>
</dbReference>
<dbReference type="Proteomes" id="UP000286561">
    <property type="component" value="Unassembled WGS sequence"/>
</dbReference>